<dbReference type="Proteomes" id="UP000481861">
    <property type="component" value="Unassembled WGS sequence"/>
</dbReference>
<dbReference type="AlphaFoldDB" id="A0A7C8I0M5"/>
<proteinExistence type="predicted"/>
<reference evidence="1 2" key="1">
    <citation type="submission" date="2020-01" db="EMBL/GenBank/DDBJ databases">
        <authorList>
            <consortium name="DOE Joint Genome Institute"/>
            <person name="Haridas S."/>
            <person name="Albert R."/>
            <person name="Binder M."/>
            <person name="Bloem J."/>
            <person name="Labutti K."/>
            <person name="Salamov A."/>
            <person name="Andreopoulos B."/>
            <person name="Baker S.E."/>
            <person name="Barry K."/>
            <person name="Bills G."/>
            <person name="Bluhm B.H."/>
            <person name="Cannon C."/>
            <person name="Castanera R."/>
            <person name="Culley D.E."/>
            <person name="Daum C."/>
            <person name="Ezra D."/>
            <person name="Gonzalez J.B."/>
            <person name="Henrissat B."/>
            <person name="Kuo A."/>
            <person name="Liang C."/>
            <person name="Lipzen A."/>
            <person name="Lutzoni F."/>
            <person name="Magnuson J."/>
            <person name="Mondo S."/>
            <person name="Nolan M."/>
            <person name="Ohm R."/>
            <person name="Pangilinan J."/>
            <person name="Park H.-J.H."/>
            <person name="Ramirez L."/>
            <person name="Alfaro M."/>
            <person name="Sun H."/>
            <person name="Tritt A."/>
            <person name="Yoshinaga Y."/>
            <person name="Zwiers L.-H.L."/>
            <person name="Turgeon B.G."/>
            <person name="Goodwin S.B."/>
            <person name="Spatafora J.W."/>
            <person name="Crous P.W."/>
            <person name="Grigoriev I.V."/>
        </authorList>
    </citation>
    <scope>NUCLEOTIDE SEQUENCE [LARGE SCALE GENOMIC DNA]</scope>
    <source>
        <strain evidence="1 2">CBS 611.86</strain>
    </source>
</reference>
<evidence type="ECO:0000313" key="1">
    <source>
        <dbReference type="EMBL" id="KAF2864751.1"/>
    </source>
</evidence>
<name>A0A7C8I0M5_9PLEO</name>
<gene>
    <name evidence="1" type="ORF">BDV95DRAFT_290808</name>
</gene>
<comment type="caution">
    <text evidence="1">The sequence shown here is derived from an EMBL/GenBank/DDBJ whole genome shotgun (WGS) entry which is preliminary data.</text>
</comment>
<accession>A0A7C8I0M5</accession>
<sequence>MVPCRVSIGVSSASKSACVNSVLFGELHLPHIQYVRQAGVYRGSRQRRYCGGRKLAKPRSLGFHDAAQCATRTMPQLMLTGSSGRDSGTKFLCCGISRPKCKQTFQDLLRTNIELASGATAYLTARRGIVTCLPVNCWRVPVTTTMGDRAPWRV</sequence>
<dbReference type="EMBL" id="JAADJZ010000040">
    <property type="protein sequence ID" value="KAF2864751.1"/>
    <property type="molecule type" value="Genomic_DNA"/>
</dbReference>
<protein>
    <submittedName>
        <fullName evidence="1">Uncharacterized protein</fullName>
    </submittedName>
</protein>
<keyword evidence="2" id="KW-1185">Reference proteome</keyword>
<organism evidence="1 2">
    <name type="scientific">Massariosphaeria phaeospora</name>
    <dbReference type="NCBI Taxonomy" id="100035"/>
    <lineage>
        <taxon>Eukaryota</taxon>
        <taxon>Fungi</taxon>
        <taxon>Dikarya</taxon>
        <taxon>Ascomycota</taxon>
        <taxon>Pezizomycotina</taxon>
        <taxon>Dothideomycetes</taxon>
        <taxon>Pleosporomycetidae</taxon>
        <taxon>Pleosporales</taxon>
        <taxon>Pleosporales incertae sedis</taxon>
        <taxon>Massariosphaeria</taxon>
    </lineage>
</organism>
<evidence type="ECO:0000313" key="2">
    <source>
        <dbReference type="Proteomes" id="UP000481861"/>
    </source>
</evidence>